<keyword evidence="4 9" id="KW-0813">Transport</keyword>
<dbReference type="GO" id="GO:0030964">
    <property type="term" value="C:NADH dehydrogenase complex"/>
    <property type="evidence" value="ECO:0007669"/>
    <property type="project" value="TreeGrafter"/>
</dbReference>
<comment type="catalytic activity">
    <reaction evidence="8 9">
        <text>a ubiquinone + NADH + 5 H(+)(in) = a ubiquinol + NAD(+) + 4 H(+)(out)</text>
        <dbReference type="Rhea" id="RHEA:29091"/>
        <dbReference type="Rhea" id="RHEA-COMP:9565"/>
        <dbReference type="Rhea" id="RHEA-COMP:9566"/>
        <dbReference type="ChEBI" id="CHEBI:15378"/>
        <dbReference type="ChEBI" id="CHEBI:16389"/>
        <dbReference type="ChEBI" id="CHEBI:17976"/>
        <dbReference type="ChEBI" id="CHEBI:57540"/>
        <dbReference type="ChEBI" id="CHEBI:57945"/>
        <dbReference type="EC" id="7.1.1.2"/>
    </reaction>
</comment>
<dbReference type="InterPro" id="IPR038430">
    <property type="entry name" value="NDAH_ubi_oxred_su3_sf"/>
</dbReference>
<keyword evidence="7 9" id="KW-0472">Membrane</keyword>
<organism evidence="10">
    <name type="scientific">Colposcenia ignota</name>
    <dbReference type="NCBI Taxonomy" id="3230277"/>
    <lineage>
        <taxon>Eukaryota</taxon>
        <taxon>Metazoa</taxon>
        <taxon>Ecdysozoa</taxon>
        <taxon>Arthropoda</taxon>
        <taxon>Hexapoda</taxon>
        <taxon>Insecta</taxon>
        <taxon>Pterygota</taxon>
        <taxon>Neoptera</taxon>
        <taxon>Paraneoptera</taxon>
        <taxon>Hemiptera</taxon>
        <taxon>Sternorrhyncha</taxon>
        <taxon>Psylloidea</taxon>
        <taxon>Aphalaridae</taxon>
        <taxon>Colposcenia</taxon>
    </lineage>
</organism>
<accession>A0AAU8G7R3</accession>
<evidence type="ECO:0000256" key="9">
    <source>
        <dbReference type="RuleBase" id="RU003640"/>
    </source>
</evidence>
<dbReference type="EMBL" id="PP836784">
    <property type="protein sequence ID" value="XCH32309.1"/>
    <property type="molecule type" value="Genomic_DNA"/>
</dbReference>
<feature type="transmembrane region" description="Helical" evidence="9">
    <location>
        <begin position="7"/>
        <end position="26"/>
    </location>
</feature>
<gene>
    <name evidence="10" type="primary">nd3</name>
</gene>
<reference evidence="10" key="1">
    <citation type="submission" date="2024-05" db="EMBL/GenBank/DDBJ databases">
        <authorList>
            <person name="Zhulidezi Z."/>
        </authorList>
    </citation>
    <scope>NUCLEOTIDE SEQUENCE</scope>
</reference>
<geneLocation type="mitochondrion" evidence="10"/>
<keyword evidence="5 9" id="KW-0812">Transmembrane</keyword>
<evidence type="ECO:0000256" key="8">
    <source>
        <dbReference type="ARBA" id="ARBA00049551"/>
    </source>
</evidence>
<keyword evidence="9" id="KW-1278">Translocase</keyword>
<dbReference type="InterPro" id="IPR000440">
    <property type="entry name" value="NADH_UbQ/plastoQ_OxRdtase_su3"/>
</dbReference>
<keyword evidence="9" id="KW-0249">Electron transport</keyword>
<comment type="similarity">
    <text evidence="2 9">Belongs to the complex I subunit 3 family.</text>
</comment>
<keyword evidence="6 9" id="KW-1133">Transmembrane helix</keyword>
<evidence type="ECO:0000256" key="3">
    <source>
        <dbReference type="ARBA" id="ARBA00021007"/>
    </source>
</evidence>
<keyword evidence="9" id="KW-0520">NAD</keyword>
<dbReference type="Gene3D" id="1.20.58.1610">
    <property type="entry name" value="NADH:ubiquinone/plastoquinone oxidoreductase, chain 3"/>
    <property type="match status" value="1"/>
</dbReference>
<name>A0AAU8G7R3_9HEMI</name>
<dbReference type="Pfam" id="PF00507">
    <property type="entry name" value="Oxidored_q4"/>
    <property type="match status" value="1"/>
</dbReference>
<dbReference type="GO" id="GO:0031966">
    <property type="term" value="C:mitochondrial membrane"/>
    <property type="evidence" value="ECO:0007669"/>
    <property type="project" value="UniProtKB-SubCell"/>
</dbReference>
<evidence type="ECO:0000256" key="7">
    <source>
        <dbReference type="ARBA" id="ARBA00023136"/>
    </source>
</evidence>
<dbReference type="PANTHER" id="PTHR11058">
    <property type="entry name" value="NADH-UBIQUINONE OXIDOREDUCTASE CHAIN 3"/>
    <property type="match status" value="1"/>
</dbReference>
<proteinExistence type="inferred from homology"/>
<keyword evidence="9" id="KW-0830">Ubiquinone</keyword>
<protein>
    <recommendedName>
        <fullName evidence="3 9">NADH-ubiquinone oxidoreductase chain 3</fullName>
        <ecNumber evidence="9">7.1.1.2</ecNumber>
    </recommendedName>
</protein>
<evidence type="ECO:0000256" key="6">
    <source>
        <dbReference type="ARBA" id="ARBA00022989"/>
    </source>
</evidence>
<evidence type="ECO:0000256" key="2">
    <source>
        <dbReference type="ARBA" id="ARBA00008472"/>
    </source>
</evidence>
<feature type="transmembrane region" description="Helical" evidence="9">
    <location>
        <begin position="53"/>
        <end position="76"/>
    </location>
</feature>
<dbReference type="PANTHER" id="PTHR11058:SF9">
    <property type="entry name" value="NADH-UBIQUINONE OXIDOREDUCTASE CHAIN 3"/>
    <property type="match status" value="1"/>
</dbReference>
<sequence length="116" mass="13337">MNLLIKFCLIVCIVMMLLLMVTPVISMHKLINREKMSPFECGFDTISKCRTPFSIQFFSIALMFLIFDIEISILLPIPLSIKTISTKIYIISITFLVVILIAGVIMEWKEGSMNWK</sequence>
<evidence type="ECO:0000256" key="1">
    <source>
        <dbReference type="ARBA" id="ARBA00004370"/>
    </source>
</evidence>
<keyword evidence="9" id="KW-0679">Respiratory chain</keyword>
<dbReference type="EC" id="7.1.1.2" evidence="9"/>
<dbReference type="GO" id="GO:0008137">
    <property type="term" value="F:NADH dehydrogenase (ubiquinone) activity"/>
    <property type="evidence" value="ECO:0007669"/>
    <property type="project" value="UniProtKB-UniRule"/>
</dbReference>
<dbReference type="AlphaFoldDB" id="A0AAU8G7R3"/>
<evidence type="ECO:0000313" key="10">
    <source>
        <dbReference type="EMBL" id="XCH32309.1"/>
    </source>
</evidence>
<evidence type="ECO:0000256" key="4">
    <source>
        <dbReference type="ARBA" id="ARBA00022448"/>
    </source>
</evidence>
<comment type="subcellular location">
    <subcellularLocation>
        <location evidence="1">Membrane</location>
    </subcellularLocation>
    <subcellularLocation>
        <location evidence="9">Mitochondrion membrane</location>
        <topology evidence="9">Multi-pass membrane protein</topology>
    </subcellularLocation>
</comment>
<comment type="function">
    <text evidence="9">Core subunit of the mitochondrial membrane respiratory chain NADH dehydrogenase (Complex I) which catalyzes electron transfer from NADH through the respiratory chain, using ubiquinone as an electron acceptor. Essential for the catalytic activity of complex I.</text>
</comment>
<feature type="transmembrane region" description="Helical" evidence="9">
    <location>
        <begin position="88"/>
        <end position="106"/>
    </location>
</feature>
<keyword evidence="9 10" id="KW-0496">Mitochondrion</keyword>
<evidence type="ECO:0000256" key="5">
    <source>
        <dbReference type="ARBA" id="ARBA00022692"/>
    </source>
</evidence>